<accession>K2FSW8</accession>
<gene>
    <name evidence="1" type="ORF">ACD_4C00480G0001</name>
</gene>
<dbReference type="Pfam" id="PF06821">
    <property type="entry name" value="Ser_hydrolase"/>
    <property type="match status" value="1"/>
</dbReference>
<protein>
    <submittedName>
        <fullName evidence="1">Putative esterase protein-like protein</fullName>
    </submittedName>
</protein>
<evidence type="ECO:0000313" key="1">
    <source>
        <dbReference type="EMBL" id="EKE25993.1"/>
    </source>
</evidence>
<dbReference type="Gene3D" id="3.40.50.1820">
    <property type="entry name" value="alpha/beta hydrolase"/>
    <property type="match status" value="1"/>
</dbReference>
<organism evidence="1">
    <name type="scientific">uncultured bacterium</name>
    <name type="common">gcode 4</name>
    <dbReference type="NCBI Taxonomy" id="1234023"/>
    <lineage>
        <taxon>Bacteria</taxon>
        <taxon>environmental samples</taxon>
    </lineage>
</organism>
<reference evidence="1" key="1">
    <citation type="journal article" date="2012" name="Science">
        <title>Fermentation, hydrogen, and sulfur metabolism in multiple uncultivated bacterial phyla.</title>
        <authorList>
            <person name="Wrighton K.C."/>
            <person name="Thomas B.C."/>
            <person name="Sharon I."/>
            <person name="Miller C.S."/>
            <person name="Castelle C.J."/>
            <person name="VerBerkmoes N.C."/>
            <person name="Wilkins M.J."/>
            <person name="Hettich R.L."/>
            <person name="Lipton M.S."/>
            <person name="Williams K.H."/>
            <person name="Long P.E."/>
            <person name="Banfield J.F."/>
        </authorList>
    </citation>
    <scope>NUCLEOTIDE SEQUENCE [LARGE SCALE GENOMIC DNA]</scope>
</reference>
<sequence>NAIILHGTWDNPDNFWFPYIKEGLEIMWYEVWTPILPNAEKPNLKDWLTFVTENWKFNSETILIGHSAGSQLILSILEKNEIKIAKAILISGYAKPLPKDDQTSIEKDDFLWKKIRNKAGEIFFINSDNDPWSCDDKQGKIMFDNLGWTLIIKHDGHMGSTTYNQPYREFPLILKLCSDI</sequence>
<feature type="non-terminal residue" evidence="1">
    <location>
        <position position="1"/>
    </location>
</feature>
<dbReference type="EMBL" id="AMFJ01000996">
    <property type="protein sequence ID" value="EKE25993.1"/>
    <property type="molecule type" value="Genomic_DNA"/>
</dbReference>
<dbReference type="InterPro" id="IPR010662">
    <property type="entry name" value="RBBP9/YdeN"/>
</dbReference>
<dbReference type="PANTHER" id="PTHR15394">
    <property type="entry name" value="SERINE HYDROLASE RBBP9"/>
    <property type="match status" value="1"/>
</dbReference>
<comment type="caution">
    <text evidence="1">The sequence shown here is derived from an EMBL/GenBank/DDBJ whole genome shotgun (WGS) entry which is preliminary data.</text>
</comment>
<dbReference type="InterPro" id="IPR029058">
    <property type="entry name" value="AB_hydrolase_fold"/>
</dbReference>
<proteinExistence type="predicted"/>
<name>K2FSW8_9BACT</name>
<dbReference type="PANTHER" id="PTHR15394:SF3">
    <property type="entry name" value="SERINE HYDROLASE RBBP9"/>
    <property type="match status" value="1"/>
</dbReference>
<dbReference type="AlphaFoldDB" id="K2FSW8"/>
<dbReference type="SUPFAM" id="SSF53474">
    <property type="entry name" value="alpha/beta-Hydrolases"/>
    <property type="match status" value="1"/>
</dbReference>
<dbReference type="GO" id="GO:0016787">
    <property type="term" value="F:hydrolase activity"/>
    <property type="evidence" value="ECO:0007669"/>
    <property type="project" value="InterPro"/>
</dbReference>